<feature type="compositionally biased region" description="Basic and acidic residues" evidence="1">
    <location>
        <begin position="88"/>
        <end position="109"/>
    </location>
</feature>
<dbReference type="AlphaFoldDB" id="A0AAD3HRN2"/>
<evidence type="ECO:0000313" key="2">
    <source>
        <dbReference type="EMBL" id="GFR50120.1"/>
    </source>
</evidence>
<dbReference type="Proteomes" id="UP001054857">
    <property type="component" value="Unassembled WGS sequence"/>
</dbReference>
<sequence length="150" mass="16279">ELPPAALLQMMQIMSSHGAPDQLRSEPLLAAVDRALSCRPAWLLRHPQQLRSLREAYGRMLRLQGGGGGAAAVLEELAAREEQLGQKAELRRERRSRLMEVAREGERQGGRGRRGGRGGRGGGGWERRGRGGLGREGNVGNGTRGVLQGR</sequence>
<proteinExistence type="predicted"/>
<keyword evidence="3" id="KW-1185">Reference proteome</keyword>
<gene>
    <name evidence="2" type="ORF">Agub_g12270</name>
</gene>
<comment type="caution">
    <text evidence="2">The sequence shown here is derived from an EMBL/GenBank/DDBJ whole genome shotgun (WGS) entry which is preliminary data.</text>
</comment>
<reference evidence="2 3" key="1">
    <citation type="journal article" date="2021" name="Sci. Rep.">
        <title>Genome sequencing of the multicellular alga Astrephomene provides insights into convergent evolution of germ-soma differentiation.</title>
        <authorList>
            <person name="Yamashita S."/>
            <person name="Yamamoto K."/>
            <person name="Matsuzaki R."/>
            <person name="Suzuki S."/>
            <person name="Yamaguchi H."/>
            <person name="Hirooka S."/>
            <person name="Minakuchi Y."/>
            <person name="Miyagishima S."/>
            <person name="Kawachi M."/>
            <person name="Toyoda A."/>
            <person name="Nozaki H."/>
        </authorList>
    </citation>
    <scope>NUCLEOTIDE SEQUENCE [LARGE SCALE GENOMIC DNA]</scope>
    <source>
        <strain evidence="2 3">NIES-4017</strain>
    </source>
</reference>
<evidence type="ECO:0000256" key="1">
    <source>
        <dbReference type="SAM" id="MobiDB-lite"/>
    </source>
</evidence>
<evidence type="ECO:0000313" key="3">
    <source>
        <dbReference type="Proteomes" id="UP001054857"/>
    </source>
</evidence>
<accession>A0AAD3HRN2</accession>
<name>A0AAD3HRN2_9CHLO</name>
<feature type="compositionally biased region" description="Gly residues" evidence="1">
    <location>
        <begin position="131"/>
        <end position="143"/>
    </location>
</feature>
<feature type="non-terminal residue" evidence="2">
    <location>
        <position position="1"/>
    </location>
</feature>
<organism evidence="2 3">
    <name type="scientific">Astrephomene gubernaculifera</name>
    <dbReference type="NCBI Taxonomy" id="47775"/>
    <lineage>
        <taxon>Eukaryota</taxon>
        <taxon>Viridiplantae</taxon>
        <taxon>Chlorophyta</taxon>
        <taxon>core chlorophytes</taxon>
        <taxon>Chlorophyceae</taxon>
        <taxon>CS clade</taxon>
        <taxon>Chlamydomonadales</taxon>
        <taxon>Astrephomenaceae</taxon>
        <taxon>Astrephomene</taxon>
    </lineage>
</organism>
<protein>
    <submittedName>
        <fullName evidence="2">Uncharacterized protein</fullName>
    </submittedName>
</protein>
<feature type="region of interest" description="Disordered" evidence="1">
    <location>
        <begin position="88"/>
        <end position="150"/>
    </location>
</feature>
<dbReference type="EMBL" id="BMAR01000035">
    <property type="protein sequence ID" value="GFR50120.1"/>
    <property type="molecule type" value="Genomic_DNA"/>
</dbReference>